<dbReference type="InParanoid" id="A0A7J7C2X6"/>
<dbReference type="Proteomes" id="UP000593562">
    <property type="component" value="Unassembled WGS sequence"/>
</dbReference>
<dbReference type="OrthoDB" id="1093005at2759"/>
<sequence>MASSSPSSTLEVTVFTDTNLGTHIAVAVSPDTIVGDLKRELERTHFKCLPNLREIKVLGLMVERKSCFYHLPDSFPIKHAFLGHKRSWFVHAEVRPPKVLDGFSLFQFAGTKKGNHISDSSNVIKPLQINTEKDDKVSQTTRITRLPVVRHQTQELLKSAPFVHKKRRKKSVRTSEDCRSLTCNDRDEKTPDPAIEENCRLSASKKEVGVSRGTNSTSAAIQKQLPTKPKAKSDDNCSSIFDDDSPMVKTPARIASSPFPSEPSPSTPMIKRQKLEVGKRMLAASKNLNSLANKGRPVISSYGFKTRKLPHLNAFSVAKTLVFELGDDDD</sequence>
<keyword evidence="3" id="KW-1185">Reference proteome</keyword>
<reference evidence="2 3" key="1">
    <citation type="journal article" date="2020" name="Nat. Commun.">
        <title>Genome of Tripterygium wilfordii and identification of cytochrome P450 involved in triptolide biosynthesis.</title>
        <authorList>
            <person name="Tu L."/>
            <person name="Su P."/>
            <person name="Zhang Z."/>
            <person name="Gao L."/>
            <person name="Wang J."/>
            <person name="Hu T."/>
            <person name="Zhou J."/>
            <person name="Zhang Y."/>
            <person name="Zhao Y."/>
            <person name="Liu Y."/>
            <person name="Song Y."/>
            <person name="Tong Y."/>
            <person name="Lu Y."/>
            <person name="Yang J."/>
            <person name="Xu C."/>
            <person name="Jia M."/>
            <person name="Peters R.J."/>
            <person name="Huang L."/>
            <person name="Gao W."/>
        </authorList>
    </citation>
    <scope>NUCLEOTIDE SEQUENCE [LARGE SCALE GENOMIC DNA]</scope>
    <source>
        <strain evidence="3">cv. XIE 37</strain>
        <tissue evidence="2">Leaf</tissue>
    </source>
</reference>
<feature type="compositionally biased region" description="Basic and acidic residues" evidence="1">
    <location>
        <begin position="173"/>
        <end position="189"/>
    </location>
</feature>
<feature type="region of interest" description="Disordered" evidence="1">
    <location>
        <begin position="165"/>
        <end position="189"/>
    </location>
</feature>
<organism evidence="2 3">
    <name type="scientific">Tripterygium wilfordii</name>
    <name type="common">Thunder God vine</name>
    <dbReference type="NCBI Taxonomy" id="458696"/>
    <lineage>
        <taxon>Eukaryota</taxon>
        <taxon>Viridiplantae</taxon>
        <taxon>Streptophyta</taxon>
        <taxon>Embryophyta</taxon>
        <taxon>Tracheophyta</taxon>
        <taxon>Spermatophyta</taxon>
        <taxon>Magnoliopsida</taxon>
        <taxon>eudicotyledons</taxon>
        <taxon>Gunneridae</taxon>
        <taxon>Pentapetalae</taxon>
        <taxon>rosids</taxon>
        <taxon>fabids</taxon>
        <taxon>Celastrales</taxon>
        <taxon>Celastraceae</taxon>
        <taxon>Tripterygium</taxon>
    </lineage>
</organism>
<dbReference type="EMBL" id="JAAARO010000021">
    <property type="protein sequence ID" value="KAF5728468.1"/>
    <property type="molecule type" value="Genomic_DNA"/>
</dbReference>
<dbReference type="AlphaFoldDB" id="A0A7J7C2X6"/>
<evidence type="ECO:0000313" key="2">
    <source>
        <dbReference type="EMBL" id="KAF5728468.1"/>
    </source>
</evidence>
<feature type="compositionally biased region" description="Polar residues" evidence="1">
    <location>
        <begin position="212"/>
        <end position="225"/>
    </location>
</feature>
<evidence type="ECO:0000313" key="3">
    <source>
        <dbReference type="Proteomes" id="UP000593562"/>
    </source>
</evidence>
<name>A0A7J7C2X6_TRIWF</name>
<gene>
    <name evidence="2" type="ORF">HS088_TW21G00615</name>
</gene>
<accession>A0A7J7C2X6</accession>
<feature type="region of interest" description="Disordered" evidence="1">
    <location>
        <begin position="205"/>
        <end position="249"/>
    </location>
</feature>
<protein>
    <submittedName>
        <fullName evidence="2">Uncharacterized protein</fullName>
    </submittedName>
</protein>
<evidence type="ECO:0000256" key="1">
    <source>
        <dbReference type="SAM" id="MobiDB-lite"/>
    </source>
</evidence>
<comment type="caution">
    <text evidence="2">The sequence shown here is derived from an EMBL/GenBank/DDBJ whole genome shotgun (WGS) entry which is preliminary data.</text>
</comment>
<proteinExistence type="predicted"/>